<dbReference type="InterPro" id="IPR036162">
    <property type="entry name" value="Resolvase-like_N_sf"/>
</dbReference>
<dbReference type="Pfam" id="PF13408">
    <property type="entry name" value="Zn_ribbon_recom"/>
    <property type="match status" value="1"/>
</dbReference>
<dbReference type="SMART" id="SM00857">
    <property type="entry name" value="Resolvase"/>
    <property type="match status" value="1"/>
</dbReference>
<dbReference type="CDD" id="cd00338">
    <property type="entry name" value="Ser_Recombinase"/>
    <property type="match status" value="1"/>
</dbReference>
<dbReference type="Gene3D" id="3.90.1750.20">
    <property type="entry name" value="Putative Large Serine Recombinase, Chain B, Domain 2"/>
    <property type="match status" value="1"/>
</dbReference>
<dbReference type="InterPro" id="IPR025827">
    <property type="entry name" value="Zn_ribbon_recom_dom"/>
</dbReference>
<gene>
    <name evidence="3" type="ORF">ML462_10995</name>
</gene>
<evidence type="ECO:0000259" key="2">
    <source>
        <dbReference type="PROSITE" id="PS51737"/>
    </source>
</evidence>
<feature type="domain" description="Recombinase" evidence="2">
    <location>
        <begin position="157"/>
        <end position="285"/>
    </location>
</feature>
<name>A0A9X1V3C2_9FLAO</name>
<feature type="coiled-coil region" evidence="1">
    <location>
        <begin position="366"/>
        <end position="435"/>
    </location>
</feature>
<dbReference type="Gene3D" id="3.40.50.1390">
    <property type="entry name" value="Resolvase, N-terminal catalytic domain"/>
    <property type="match status" value="1"/>
</dbReference>
<dbReference type="InterPro" id="IPR006119">
    <property type="entry name" value="Resolv_N"/>
</dbReference>
<dbReference type="Pfam" id="PF00239">
    <property type="entry name" value="Resolvase"/>
    <property type="match status" value="1"/>
</dbReference>
<proteinExistence type="predicted"/>
<accession>A0A9X1V3C2</accession>
<comment type="caution">
    <text evidence="3">The sequence shown here is derived from an EMBL/GenBank/DDBJ whole genome shotgun (WGS) entry which is preliminary data.</text>
</comment>
<dbReference type="InterPro" id="IPR050639">
    <property type="entry name" value="SSR_resolvase"/>
</dbReference>
<dbReference type="InterPro" id="IPR011109">
    <property type="entry name" value="DNA_bind_recombinase_dom"/>
</dbReference>
<dbReference type="InterPro" id="IPR038109">
    <property type="entry name" value="DNA_bind_recomb_sf"/>
</dbReference>
<dbReference type="AlphaFoldDB" id="A0A9X1V3C2"/>
<evidence type="ECO:0000313" key="3">
    <source>
        <dbReference type="EMBL" id="MCH4823697.1"/>
    </source>
</evidence>
<keyword evidence="4" id="KW-1185">Reference proteome</keyword>
<dbReference type="PROSITE" id="PS51737">
    <property type="entry name" value="RECOMBINASE_DNA_BIND"/>
    <property type="match status" value="1"/>
</dbReference>
<dbReference type="EMBL" id="JAKVTV010000003">
    <property type="protein sequence ID" value="MCH4823697.1"/>
    <property type="molecule type" value="Genomic_DNA"/>
</dbReference>
<protein>
    <submittedName>
        <fullName evidence="3">Recombinase family protein</fullName>
    </submittedName>
</protein>
<dbReference type="Proteomes" id="UP001139226">
    <property type="component" value="Unassembled WGS sequence"/>
</dbReference>
<dbReference type="SUPFAM" id="SSF53041">
    <property type="entry name" value="Resolvase-like"/>
    <property type="match status" value="1"/>
</dbReference>
<dbReference type="GO" id="GO:0003677">
    <property type="term" value="F:DNA binding"/>
    <property type="evidence" value="ECO:0007669"/>
    <property type="project" value="InterPro"/>
</dbReference>
<reference evidence="3" key="1">
    <citation type="submission" date="2022-03" db="EMBL/GenBank/DDBJ databases">
        <title>Gramella crocea sp. nov., isolated from activated sludge of a seafood processing plant.</title>
        <authorList>
            <person name="Zhang X."/>
        </authorList>
    </citation>
    <scope>NUCLEOTIDE SEQUENCE</scope>
    <source>
        <strain evidence="3">YJ019</strain>
    </source>
</reference>
<dbReference type="Pfam" id="PF07508">
    <property type="entry name" value="Recombinase"/>
    <property type="match status" value="1"/>
</dbReference>
<keyword evidence="1" id="KW-0175">Coiled coil</keyword>
<sequence length="546" mass="64143">MLGIYCRISQDKEEGENRSIKNQAELGIEKAKELNIQYLVFKDEGISGTVENINDRPGLKQLIAAIAAKEISSVFVTDHSRLERNPRVGFAIKDIFRKHSIKFYTSEGEVNLSDPTVDLVSNLYSLFNEYYVKNTQRKIKQVLKHNVKKGKIHGIIPYGYCSDENGIMQINEEEREVVERIYSLSLEGKGTSKIAEILTNEGIPTRYNKLNKGTLTIPDRYDPNKFKVKRKSEIIWSGKTVRDIIKNEVYKGVRVYSGGTYDCPAIFSNIYWNKVNQNLPKNRNNKGKKVDHKYMLKGIIKCGRCGENMYGRTRTNKKDNYYMCSSKRYPQKKCDNRSINIDILEGLIWEQFFKYEILLKSYNEYFENKEEDEKLLLENLQNLRSKKKVLASQKQRAIRLTIEGKLNEDDITKEIQRIENAINDINLKIERNEERLEVFSSSKNNIYEIRKITNLAKKRNVSWVDKRNLIRTYIQKVMIYFDGKRTYAFSIQLKFNPKKKIYYVMDAYKRIPYIDMWKVLQVRGPREITNTATFNENLFNYDPDIE</sequence>
<evidence type="ECO:0000256" key="1">
    <source>
        <dbReference type="SAM" id="Coils"/>
    </source>
</evidence>
<evidence type="ECO:0000313" key="4">
    <source>
        <dbReference type="Proteomes" id="UP001139226"/>
    </source>
</evidence>
<organism evidence="3 4">
    <name type="scientific">Christiangramia lutea</name>
    <dbReference type="NCBI Taxonomy" id="1607951"/>
    <lineage>
        <taxon>Bacteria</taxon>
        <taxon>Pseudomonadati</taxon>
        <taxon>Bacteroidota</taxon>
        <taxon>Flavobacteriia</taxon>
        <taxon>Flavobacteriales</taxon>
        <taxon>Flavobacteriaceae</taxon>
        <taxon>Christiangramia</taxon>
    </lineage>
</organism>
<dbReference type="PANTHER" id="PTHR30461">
    <property type="entry name" value="DNA-INVERTASE FROM LAMBDOID PROPHAGE"/>
    <property type="match status" value="1"/>
</dbReference>
<dbReference type="PANTHER" id="PTHR30461:SF23">
    <property type="entry name" value="DNA RECOMBINASE-RELATED"/>
    <property type="match status" value="1"/>
</dbReference>
<dbReference type="GO" id="GO:0000150">
    <property type="term" value="F:DNA strand exchange activity"/>
    <property type="evidence" value="ECO:0007669"/>
    <property type="project" value="InterPro"/>
</dbReference>